<protein>
    <recommendedName>
        <fullName evidence="2">DUF4232 domain-containing protein</fullName>
    </recommendedName>
</protein>
<feature type="domain" description="DUF4232" evidence="2">
    <location>
        <begin position="80"/>
        <end position="217"/>
    </location>
</feature>
<evidence type="ECO:0000313" key="3">
    <source>
        <dbReference type="EMBL" id="GHJ33321.1"/>
    </source>
</evidence>
<evidence type="ECO:0000259" key="2">
    <source>
        <dbReference type="Pfam" id="PF14016"/>
    </source>
</evidence>
<dbReference type="Pfam" id="PF14016">
    <property type="entry name" value="DUF4232"/>
    <property type="match status" value="1"/>
</dbReference>
<evidence type="ECO:0000313" key="4">
    <source>
        <dbReference type="Proteomes" id="UP001054854"/>
    </source>
</evidence>
<keyword evidence="4" id="KW-1185">Reference proteome</keyword>
<organism evidence="3 4">
    <name type="scientific">Streptomyces hygroscopicus</name>
    <dbReference type="NCBI Taxonomy" id="1912"/>
    <lineage>
        <taxon>Bacteria</taxon>
        <taxon>Bacillati</taxon>
        <taxon>Actinomycetota</taxon>
        <taxon>Actinomycetes</taxon>
        <taxon>Kitasatosporales</taxon>
        <taxon>Streptomycetaceae</taxon>
        <taxon>Streptomyces</taxon>
        <taxon>Streptomyces violaceusniger group</taxon>
    </lineage>
</organism>
<proteinExistence type="predicted"/>
<feature type="region of interest" description="Disordered" evidence="1">
    <location>
        <begin position="46"/>
        <end position="78"/>
    </location>
</feature>
<feature type="compositionally biased region" description="Low complexity" evidence="1">
    <location>
        <begin position="58"/>
        <end position="78"/>
    </location>
</feature>
<comment type="caution">
    <text evidence="3">The sequence shown here is derived from an EMBL/GenBank/DDBJ whole genome shotgun (WGS) entry which is preliminary data.</text>
</comment>
<dbReference type="EMBL" id="BNEK01000005">
    <property type="protein sequence ID" value="GHJ33321.1"/>
    <property type="molecule type" value="Genomic_DNA"/>
</dbReference>
<dbReference type="InterPro" id="IPR025326">
    <property type="entry name" value="DUF4232"/>
</dbReference>
<accession>A0ABQ3UDS0</accession>
<name>A0ABQ3UDS0_STRHY</name>
<dbReference type="RefSeq" id="WP_236259388.1">
    <property type="nucleotide sequence ID" value="NZ_BNEK01000005.1"/>
</dbReference>
<gene>
    <name evidence="3" type="ORF">TPA0910_77540</name>
</gene>
<evidence type="ECO:0000256" key="1">
    <source>
        <dbReference type="SAM" id="MobiDB-lite"/>
    </source>
</evidence>
<sequence length="230" mass="23726">MDTDRSARSRTPRCRGAARRRRLLPLALAAAGLLTACGTQTSSGVAAVPDETTSRPSGLVPTAGLTTTPPTASPTASPVCPASGVLLRPAEADAAMGLRVQTIELVNCGERAYTVHGHPSVQVLDADLAPLEVDVSHGASAIATIDGFETATGPVRLKPGERAVARLVWRNTVTEVTRPAADGRYLRIAPNGDGTDRQTVPARVDLGTTGKLGVSAWARPETSTAAGPRP</sequence>
<dbReference type="Proteomes" id="UP001054854">
    <property type="component" value="Unassembled WGS sequence"/>
</dbReference>
<reference evidence="3" key="1">
    <citation type="submission" date="2024-05" db="EMBL/GenBank/DDBJ databases">
        <title>Whole genome shotgun sequence of Streptomyces hygroscopicus NBRC 113678.</title>
        <authorList>
            <person name="Komaki H."/>
            <person name="Tamura T."/>
        </authorList>
    </citation>
    <scope>NUCLEOTIDE SEQUENCE</scope>
    <source>
        <strain evidence="3">N11-34</strain>
    </source>
</reference>